<organism evidence="2 3">
    <name type="scientific">Pristionchus entomophagus</name>
    <dbReference type="NCBI Taxonomy" id="358040"/>
    <lineage>
        <taxon>Eukaryota</taxon>
        <taxon>Metazoa</taxon>
        <taxon>Ecdysozoa</taxon>
        <taxon>Nematoda</taxon>
        <taxon>Chromadorea</taxon>
        <taxon>Rhabditida</taxon>
        <taxon>Rhabditina</taxon>
        <taxon>Diplogasteromorpha</taxon>
        <taxon>Diplogasteroidea</taxon>
        <taxon>Neodiplogasteridae</taxon>
        <taxon>Pristionchus</taxon>
    </lineage>
</organism>
<name>A0AAV5T7B5_9BILA</name>
<feature type="non-terminal residue" evidence="2">
    <location>
        <position position="1"/>
    </location>
</feature>
<sequence>PRIRTAHLPTVSEPSGGFPMGSGDGDRRAAVLLHGQSRSFTFCKFFDATVIGTAVVKMHVQNRFVSLLITLNNYSIC</sequence>
<dbReference type="Proteomes" id="UP001432027">
    <property type="component" value="Unassembled WGS sequence"/>
</dbReference>
<dbReference type="EMBL" id="BTSX01000003">
    <property type="protein sequence ID" value="GMS90317.1"/>
    <property type="molecule type" value="Genomic_DNA"/>
</dbReference>
<comment type="caution">
    <text evidence="2">The sequence shown here is derived from an EMBL/GenBank/DDBJ whole genome shotgun (WGS) entry which is preliminary data.</text>
</comment>
<proteinExistence type="predicted"/>
<keyword evidence="3" id="KW-1185">Reference proteome</keyword>
<accession>A0AAV5T7B5</accession>
<reference evidence="2" key="1">
    <citation type="submission" date="2023-10" db="EMBL/GenBank/DDBJ databases">
        <title>Genome assembly of Pristionchus species.</title>
        <authorList>
            <person name="Yoshida K."/>
            <person name="Sommer R.J."/>
        </authorList>
    </citation>
    <scope>NUCLEOTIDE SEQUENCE</scope>
    <source>
        <strain evidence="2">RS0144</strain>
    </source>
</reference>
<dbReference type="AlphaFoldDB" id="A0AAV5T7B5"/>
<feature type="region of interest" description="Disordered" evidence="1">
    <location>
        <begin position="1"/>
        <end position="20"/>
    </location>
</feature>
<gene>
    <name evidence="2" type="ORF">PENTCL1PPCAC_12492</name>
</gene>
<evidence type="ECO:0000313" key="2">
    <source>
        <dbReference type="EMBL" id="GMS90317.1"/>
    </source>
</evidence>
<evidence type="ECO:0000313" key="3">
    <source>
        <dbReference type="Proteomes" id="UP001432027"/>
    </source>
</evidence>
<evidence type="ECO:0000256" key="1">
    <source>
        <dbReference type="SAM" id="MobiDB-lite"/>
    </source>
</evidence>
<protein>
    <submittedName>
        <fullName evidence="2">Uncharacterized protein</fullName>
    </submittedName>
</protein>